<name>A0ABY7T0Q7_9RHOB</name>
<dbReference type="Proteomes" id="UP001218412">
    <property type="component" value="Chromosome"/>
</dbReference>
<evidence type="ECO:0000313" key="3">
    <source>
        <dbReference type="Proteomes" id="UP001218412"/>
    </source>
</evidence>
<reference evidence="2 3" key="1">
    <citation type="submission" date="2021-01" db="EMBL/GenBank/DDBJ databases">
        <title>Biogeographic distribution of Paracoccus.</title>
        <authorList>
            <person name="Hollensteiner J."/>
            <person name="Leineberger J."/>
            <person name="Brinkhoff T."/>
            <person name="Daniel R."/>
        </authorList>
    </citation>
    <scope>NUCLEOTIDE SEQUENCE [LARGE SCALE GENOMIC DNA]</scope>
    <source>
        <strain evidence="2 3">LMG25392</strain>
    </source>
</reference>
<keyword evidence="3" id="KW-1185">Reference proteome</keyword>
<dbReference type="SUPFAM" id="SSF48498">
    <property type="entry name" value="Tetracyclin repressor-like, C-terminal domain"/>
    <property type="match status" value="1"/>
</dbReference>
<dbReference type="RefSeq" id="WP_272860265.1">
    <property type="nucleotide sequence ID" value="NZ_CP067134.1"/>
</dbReference>
<evidence type="ECO:0000313" key="2">
    <source>
        <dbReference type="EMBL" id="WCR12162.1"/>
    </source>
</evidence>
<feature type="region of interest" description="Disordered" evidence="1">
    <location>
        <begin position="1"/>
        <end position="30"/>
    </location>
</feature>
<evidence type="ECO:0000256" key="1">
    <source>
        <dbReference type="SAM" id="MobiDB-lite"/>
    </source>
</evidence>
<dbReference type="EMBL" id="CP067134">
    <property type="protein sequence ID" value="WCR12162.1"/>
    <property type="molecule type" value="Genomic_DNA"/>
</dbReference>
<protein>
    <recommendedName>
        <fullName evidence="4">WHG domain-containing protein</fullName>
    </recommendedName>
</protein>
<evidence type="ECO:0008006" key="4">
    <source>
        <dbReference type="Google" id="ProtNLM"/>
    </source>
</evidence>
<accession>A0ABY7T0Q7</accession>
<organism evidence="2 3">
    <name type="scientific">Paracoccus stylophorae</name>
    <dbReference type="NCBI Taxonomy" id="659350"/>
    <lineage>
        <taxon>Bacteria</taxon>
        <taxon>Pseudomonadati</taxon>
        <taxon>Pseudomonadota</taxon>
        <taxon>Alphaproteobacteria</taxon>
        <taxon>Rhodobacterales</taxon>
        <taxon>Paracoccaceae</taxon>
        <taxon>Paracoccus</taxon>
    </lineage>
</organism>
<dbReference type="Gene3D" id="1.10.357.10">
    <property type="entry name" value="Tetracycline Repressor, domain 2"/>
    <property type="match status" value="1"/>
</dbReference>
<proteinExistence type="predicted"/>
<feature type="compositionally biased region" description="Basic and acidic residues" evidence="1">
    <location>
        <begin position="11"/>
        <end position="28"/>
    </location>
</feature>
<sequence>MPIAAPAETDGIARPDGPRAVTPHHDASEGVGLHGRTIAAALDLLRERQAVRPRMDEIAAALDEPVENVAKIFPDAEAVLIAAGELALVRLMDTCVKSVVKVDPEDAVGQFCSLGEAYIEWADTYAMQFKMLSDQNILDTLGTPQLRRYLNSLSELMTRMLERAQDAGHLPPDEDIRLMVLSSRTFAYGLARMVVDQRMGEWYPELPPMEAAKLALHDFVRRIARGSIRRPDPRP</sequence>
<dbReference type="InterPro" id="IPR036271">
    <property type="entry name" value="Tet_transcr_reg_TetR-rel_C_sf"/>
</dbReference>
<gene>
    <name evidence="2" type="ORF">JHW45_07490</name>
</gene>